<name>A0ABT5BQD6_9BACT</name>
<gene>
    <name evidence="2" type="ORF">POL72_01340</name>
</gene>
<dbReference type="InterPro" id="IPR012902">
    <property type="entry name" value="N_methyl_site"/>
</dbReference>
<keyword evidence="1" id="KW-0472">Membrane</keyword>
<sequence>MSSTTAVRGRAFTLIEVMIVVAIAGVLAALAIFGVRSYLVTAKTAEAKQTVGAITRTAIAQYERERDVSQILAATGVASANTHLLCTSATPVPLLFASVEGKKYQPDDAPGADFNSGSTLAGWQCLGFSISQPIYFQYSYQVGGSYVSQGLLGAPIPGPDGFEVGAVGDLKGNGQRYTIARTGEVRDGEIVTSTAIFESE</sequence>
<organism evidence="2 3">
    <name type="scientific">Sorangium atrum</name>
    <dbReference type="NCBI Taxonomy" id="2995308"/>
    <lineage>
        <taxon>Bacteria</taxon>
        <taxon>Pseudomonadati</taxon>
        <taxon>Myxococcota</taxon>
        <taxon>Polyangia</taxon>
        <taxon>Polyangiales</taxon>
        <taxon>Polyangiaceae</taxon>
        <taxon>Sorangium</taxon>
    </lineage>
</organism>
<reference evidence="2 3" key="1">
    <citation type="submission" date="2023-01" db="EMBL/GenBank/DDBJ databases">
        <title>Minimal conservation of predation-associated metabolite biosynthetic gene clusters underscores biosynthetic potential of Myxococcota including descriptions for ten novel species: Archangium lansinium sp. nov., Myxococcus landrumus sp. nov., Nannocystis bai.</title>
        <authorList>
            <person name="Ahearne A."/>
            <person name="Stevens C."/>
            <person name="Dowd S."/>
        </authorList>
    </citation>
    <scope>NUCLEOTIDE SEQUENCE [LARGE SCALE GENOMIC DNA]</scope>
    <source>
        <strain evidence="2 3">WIWO2</strain>
    </source>
</reference>
<evidence type="ECO:0000256" key="1">
    <source>
        <dbReference type="SAM" id="Phobius"/>
    </source>
</evidence>
<keyword evidence="1" id="KW-1133">Transmembrane helix</keyword>
<evidence type="ECO:0000313" key="3">
    <source>
        <dbReference type="Proteomes" id="UP001217485"/>
    </source>
</evidence>
<dbReference type="Gene3D" id="3.30.700.10">
    <property type="entry name" value="Glycoprotein, Type 4 Pilin"/>
    <property type="match status" value="1"/>
</dbReference>
<dbReference type="RefSeq" id="WP_272093087.1">
    <property type="nucleotide sequence ID" value="NZ_JAQNDK010000001.1"/>
</dbReference>
<proteinExistence type="predicted"/>
<dbReference type="NCBIfam" id="TIGR02532">
    <property type="entry name" value="IV_pilin_GFxxxE"/>
    <property type="match status" value="1"/>
</dbReference>
<keyword evidence="3" id="KW-1185">Reference proteome</keyword>
<comment type="caution">
    <text evidence="2">The sequence shown here is derived from an EMBL/GenBank/DDBJ whole genome shotgun (WGS) entry which is preliminary data.</text>
</comment>
<dbReference type="InterPro" id="IPR045584">
    <property type="entry name" value="Pilin-like"/>
</dbReference>
<keyword evidence="1" id="KW-0812">Transmembrane</keyword>
<accession>A0ABT5BQD6</accession>
<dbReference type="SUPFAM" id="SSF54523">
    <property type="entry name" value="Pili subunits"/>
    <property type="match status" value="1"/>
</dbReference>
<feature type="transmembrane region" description="Helical" evidence="1">
    <location>
        <begin position="12"/>
        <end position="35"/>
    </location>
</feature>
<dbReference type="Proteomes" id="UP001217485">
    <property type="component" value="Unassembled WGS sequence"/>
</dbReference>
<evidence type="ECO:0000313" key="2">
    <source>
        <dbReference type="EMBL" id="MDC0676365.1"/>
    </source>
</evidence>
<dbReference type="Pfam" id="PF07963">
    <property type="entry name" value="N_methyl"/>
    <property type="match status" value="1"/>
</dbReference>
<protein>
    <submittedName>
        <fullName evidence="2">Type II secretion system protein</fullName>
    </submittedName>
</protein>
<dbReference type="EMBL" id="JAQNDK010000001">
    <property type="protein sequence ID" value="MDC0676365.1"/>
    <property type="molecule type" value="Genomic_DNA"/>
</dbReference>